<dbReference type="EMBL" id="JAVFKD010000014">
    <property type="protein sequence ID" value="KAK5990444.1"/>
    <property type="molecule type" value="Genomic_DNA"/>
</dbReference>
<accession>A0ABR0SE93</accession>
<dbReference type="PANTHER" id="PTHR32022:SF10">
    <property type="entry name" value="D-GLUTAMATE CYCLASE, MITOCHONDRIAL"/>
    <property type="match status" value="1"/>
</dbReference>
<dbReference type="Proteomes" id="UP001338125">
    <property type="component" value="Unassembled WGS sequence"/>
</dbReference>
<dbReference type="Gene3D" id="3.40.1640.10">
    <property type="entry name" value="PSTPO5379-like"/>
    <property type="match status" value="1"/>
</dbReference>
<dbReference type="Gene3D" id="3.30.2040.10">
    <property type="entry name" value="PSTPO5379-like domain"/>
    <property type="match status" value="1"/>
</dbReference>
<keyword evidence="5" id="KW-1185">Reference proteome</keyword>
<reference evidence="4 5" key="1">
    <citation type="submission" date="2024-01" db="EMBL/GenBank/DDBJ databases">
        <title>Complete genome of Cladobotryum mycophilum ATHUM6906.</title>
        <authorList>
            <person name="Christinaki A.C."/>
            <person name="Myridakis A.I."/>
            <person name="Kouvelis V.N."/>
        </authorList>
    </citation>
    <scope>NUCLEOTIDE SEQUENCE [LARGE SCALE GENOMIC DNA]</scope>
    <source>
        <strain evidence="4 5">ATHUM6906</strain>
    </source>
</reference>
<feature type="region of interest" description="Disordered" evidence="3">
    <location>
        <begin position="225"/>
        <end position="254"/>
    </location>
</feature>
<name>A0ABR0SE93_9HYPO</name>
<feature type="compositionally biased region" description="Basic and acidic residues" evidence="3">
    <location>
        <begin position="234"/>
        <end position="244"/>
    </location>
</feature>
<proteinExistence type="inferred from homology"/>
<dbReference type="InterPro" id="IPR009906">
    <property type="entry name" value="D-Glu_cyclase"/>
</dbReference>
<evidence type="ECO:0000313" key="4">
    <source>
        <dbReference type="EMBL" id="KAK5990444.1"/>
    </source>
</evidence>
<evidence type="ECO:0000256" key="3">
    <source>
        <dbReference type="SAM" id="MobiDB-lite"/>
    </source>
</evidence>
<evidence type="ECO:0000256" key="2">
    <source>
        <dbReference type="ARBA" id="ARBA00023239"/>
    </source>
</evidence>
<dbReference type="InterPro" id="IPR038021">
    <property type="entry name" value="Putative_hydro-lyase"/>
</dbReference>
<sequence>MSIQLVTGRQVRLAARNNTHTKPTSGLAPGYLQANLIVLPSRYANDFRTLCARNPVPCPLIAESTAKGCFDTVETCVHELQGDQILGEDCDLRRDVPRYNVYKDSVLEKSHCNDIVSEWTEDHVAFLIGCSYSFENDLTAAGLPPRQQVQGRNVPMYRTTVTLCPAGVFTEGTYVVSMRPYKRREIEEVRNITRKFGVTHGEPIDWGWDAVERLGIKDINRPEWGDAPLTMDGRPLEETRRGDGDENEDGDGEIPVFWGCGVTPQEAVMRAKLEGIVMAHAPGHMLVLDARDDDIKA</sequence>
<evidence type="ECO:0000313" key="5">
    <source>
        <dbReference type="Proteomes" id="UP001338125"/>
    </source>
</evidence>
<dbReference type="SUPFAM" id="SSF160920">
    <property type="entry name" value="PSTPO5379-like"/>
    <property type="match status" value="1"/>
</dbReference>
<evidence type="ECO:0000256" key="1">
    <source>
        <dbReference type="ARBA" id="ARBA00007896"/>
    </source>
</evidence>
<dbReference type="Pfam" id="PF07286">
    <property type="entry name" value="D-Glu_cyclase"/>
    <property type="match status" value="1"/>
</dbReference>
<dbReference type="PANTHER" id="PTHR32022">
    <property type="entry name" value="D-GLUTAMATE CYCLASE, MITOCHONDRIAL"/>
    <property type="match status" value="1"/>
</dbReference>
<gene>
    <name evidence="4" type="ORF">PT974_08712</name>
</gene>
<organism evidence="4 5">
    <name type="scientific">Cladobotryum mycophilum</name>
    <dbReference type="NCBI Taxonomy" id="491253"/>
    <lineage>
        <taxon>Eukaryota</taxon>
        <taxon>Fungi</taxon>
        <taxon>Dikarya</taxon>
        <taxon>Ascomycota</taxon>
        <taxon>Pezizomycotina</taxon>
        <taxon>Sordariomycetes</taxon>
        <taxon>Hypocreomycetidae</taxon>
        <taxon>Hypocreales</taxon>
        <taxon>Hypocreaceae</taxon>
        <taxon>Cladobotryum</taxon>
    </lineage>
</organism>
<comment type="similarity">
    <text evidence="1">Belongs to the D-glutamate cyclase family.</text>
</comment>
<protein>
    <submittedName>
        <fullName evidence="4">Hydro-lyase C5H10.01</fullName>
    </submittedName>
</protein>
<keyword evidence="2" id="KW-0456">Lyase</keyword>
<comment type="caution">
    <text evidence="4">The sequence shown here is derived from an EMBL/GenBank/DDBJ whole genome shotgun (WGS) entry which is preliminary data.</text>
</comment>